<keyword evidence="4" id="KW-0597">Phosphoprotein</keyword>
<dbReference type="EMBL" id="FOMT01000005">
    <property type="protein sequence ID" value="SFF08414.1"/>
    <property type="molecule type" value="Genomic_DNA"/>
</dbReference>
<reference evidence="8" key="1">
    <citation type="submission" date="2016-10" db="EMBL/GenBank/DDBJ databases">
        <authorList>
            <person name="Varghese N."/>
            <person name="Submissions S."/>
        </authorList>
    </citation>
    <scope>NUCLEOTIDE SEQUENCE [LARGE SCALE GENOMIC DNA]</scope>
    <source>
        <strain evidence="8">CGMCC 1.10784</strain>
    </source>
</reference>
<evidence type="ECO:0000259" key="6">
    <source>
        <dbReference type="PROSITE" id="PS50110"/>
    </source>
</evidence>
<feature type="domain" description="HTH araC/xylS-type" evidence="5">
    <location>
        <begin position="148"/>
        <end position="246"/>
    </location>
</feature>
<evidence type="ECO:0000256" key="1">
    <source>
        <dbReference type="ARBA" id="ARBA00023015"/>
    </source>
</evidence>
<dbReference type="Proteomes" id="UP000198855">
    <property type="component" value="Unassembled WGS sequence"/>
</dbReference>
<dbReference type="SUPFAM" id="SSF46689">
    <property type="entry name" value="Homeodomain-like"/>
    <property type="match status" value="2"/>
</dbReference>
<dbReference type="STRING" id="1045775.SAMN05216378_5027"/>
<dbReference type="PROSITE" id="PS50110">
    <property type="entry name" value="RESPONSE_REGULATORY"/>
    <property type="match status" value="1"/>
</dbReference>
<feature type="modified residue" description="4-aspartylphosphate" evidence="4">
    <location>
        <position position="55"/>
    </location>
</feature>
<dbReference type="PROSITE" id="PS00041">
    <property type="entry name" value="HTH_ARAC_FAMILY_1"/>
    <property type="match status" value="1"/>
</dbReference>
<evidence type="ECO:0000259" key="5">
    <source>
        <dbReference type="PROSITE" id="PS01124"/>
    </source>
</evidence>
<proteinExistence type="predicted"/>
<sequence length="251" mass="29280">MYKALLVYPDNISREETRLMLPWEQHGFRLHAYADSLSDAQALLRTQLFDLILIDLKPSQAIGMQICEQLREQSRASIILLGGSHDFQLLRKAMALQVSDYIADPVQPEDLAASLCKVKKELDVQPVHSKRFNLSYESKKSQNPSIIDLVKQYVQEQMHENITLKKISSMLHFNCAYLGQKFKDQENMSFNEYLLQQRMEKAKVLLEKTDMRIYEIANEVGYTEIDWFYKKFKEYTGASANEYRKQSTVYA</sequence>
<dbReference type="GO" id="GO:0000160">
    <property type="term" value="P:phosphorelay signal transduction system"/>
    <property type="evidence" value="ECO:0007669"/>
    <property type="project" value="InterPro"/>
</dbReference>
<keyword evidence="1" id="KW-0805">Transcription regulation</keyword>
<organism evidence="7 8">
    <name type="scientific">Paenibacillus catalpae</name>
    <dbReference type="NCBI Taxonomy" id="1045775"/>
    <lineage>
        <taxon>Bacteria</taxon>
        <taxon>Bacillati</taxon>
        <taxon>Bacillota</taxon>
        <taxon>Bacilli</taxon>
        <taxon>Bacillales</taxon>
        <taxon>Paenibacillaceae</taxon>
        <taxon>Paenibacillus</taxon>
    </lineage>
</organism>
<dbReference type="SMART" id="SM00342">
    <property type="entry name" value="HTH_ARAC"/>
    <property type="match status" value="1"/>
</dbReference>
<dbReference type="InterPro" id="IPR018060">
    <property type="entry name" value="HTH_AraC"/>
</dbReference>
<dbReference type="Gene3D" id="3.40.50.2300">
    <property type="match status" value="1"/>
</dbReference>
<dbReference type="InterPro" id="IPR009057">
    <property type="entry name" value="Homeodomain-like_sf"/>
</dbReference>
<evidence type="ECO:0000256" key="2">
    <source>
        <dbReference type="ARBA" id="ARBA00023125"/>
    </source>
</evidence>
<protein>
    <submittedName>
        <fullName evidence="7">Response regulator receiver domain-containing protein</fullName>
    </submittedName>
</protein>
<gene>
    <name evidence="7" type="ORF">SAMN05216378_5027</name>
</gene>
<dbReference type="InterPro" id="IPR018062">
    <property type="entry name" value="HTH_AraC-typ_CS"/>
</dbReference>
<dbReference type="InterPro" id="IPR011006">
    <property type="entry name" value="CheY-like_superfamily"/>
</dbReference>
<feature type="domain" description="Response regulatory" evidence="6">
    <location>
        <begin position="3"/>
        <end position="119"/>
    </location>
</feature>
<dbReference type="OrthoDB" id="2859525at2"/>
<keyword evidence="3" id="KW-0804">Transcription</keyword>
<dbReference type="GO" id="GO:0043565">
    <property type="term" value="F:sequence-specific DNA binding"/>
    <property type="evidence" value="ECO:0007669"/>
    <property type="project" value="InterPro"/>
</dbReference>
<dbReference type="InterPro" id="IPR001789">
    <property type="entry name" value="Sig_transdc_resp-reg_receiver"/>
</dbReference>
<keyword evidence="2" id="KW-0238">DNA-binding</keyword>
<evidence type="ECO:0000256" key="3">
    <source>
        <dbReference type="ARBA" id="ARBA00023163"/>
    </source>
</evidence>
<dbReference type="SMART" id="SM00448">
    <property type="entry name" value="REC"/>
    <property type="match status" value="1"/>
</dbReference>
<name>A0A1I2FSK7_9BACL</name>
<dbReference type="PANTHER" id="PTHR43280:SF28">
    <property type="entry name" value="HTH-TYPE TRANSCRIPTIONAL ACTIVATOR RHAS"/>
    <property type="match status" value="1"/>
</dbReference>
<accession>A0A1I2FSK7</accession>
<evidence type="ECO:0000313" key="8">
    <source>
        <dbReference type="Proteomes" id="UP000198855"/>
    </source>
</evidence>
<dbReference type="GO" id="GO:0003700">
    <property type="term" value="F:DNA-binding transcription factor activity"/>
    <property type="evidence" value="ECO:0007669"/>
    <property type="project" value="InterPro"/>
</dbReference>
<dbReference type="Pfam" id="PF00072">
    <property type="entry name" value="Response_reg"/>
    <property type="match status" value="1"/>
</dbReference>
<dbReference type="PANTHER" id="PTHR43280">
    <property type="entry name" value="ARAC-FAMILY TRANSCRIPTIONAL REGULATOR"/>
    <property type="match status" value="1"/>
</dbReference>
<dbReference type="AlphaFoldDB" id="A0A1I2FSK7"/>
<dbReference type="Gene3D" id="1.10.10.60">
    <property type="entry name" value="Homeodomain-like"/>
    <property type="match status" value="2"/>
</dbReference>
<dbReference type="PROSITE" id="PS01124">
    <property type="entry name" value="HTH_ARAC_FAMILY_2"/>
    <property type="match status" value="1"/>
</dbReference>
<dbReference type="Pfam" id="PF12833">
    <property type="entry name" value="HTH_18"/>
    <property type="match status" value="1"/>
</dbReference>
<evidence type="ECO:0000256" key="4">
    <source>
        <dbReference type="PROSITE-ProRule" id="PRU00169"/>
    </source>
</evidence>
<dbReference type="SUPFAM" id="SSF52172">
    <property type="entry name" value="CheY-like"/>
    <property type="match status" value="1"/>
</dbReference>
<evidence type="ECO:0000313" key="7">
    <source>
        <dbReference type="EMBL" id="SFF08414.1"/>
    </source>
</evidence>
<keyword evidence="8" id="KW-1185">Reference proteome</keyword>
<dbReference type="RefSeq" id="WP_091189148.1">
    <property type="nucleotide sequence ID" value="NZ_FOMT01000005.1"/>
</dbReference>